<dbReference type="Proteomes" id="UP000291404">
    <property type="component" value="Unassembled WGS sequence"/>
</dbReference>
<keyword evidence="4" id="KW-0597">Phosphoprotein</keyword>
<dbReference type="PANTHER" id="PTHR45792:SF7">
    <property type="entry name" value="PUTATIVE (AFU_ORTHOLOGUE AFUA_6G02710)-RELATED"/>
    <property type="match status" value="1"/>
</dbReference>
<dbReference type="VEuPathDB" id="MicrosporidiaDB:CWI39_0054p0040"/>
<keyword evidence="6" id="KW-0479">Metal-binding</keyword>
<evidence type="ECO:0000313" key="16">
    <source>
        <dbReference type="EMBL" id="TBU06083.1"/>
    </source>
</evidence>
<evidence type="ECO:0000256" key="8">
    <source>
        <dbReference type="ARBA" id="ARBA00022837"/>
    </source>
</evidence>
<keyword evidence="7" id="KW-0378">Hydrolase</keyword>
<dbReference type="InterPro" id="IPR002921">
    <property type="entry name" value="Fungal_lipase-type"/>
</dbReference>
<evidence type="ECO:0000256" key="2">
    <source>
        <dbReference type="ARBA" id="ARBA00004651"/>
    </source>
</evidence>
<dbReference type="EC" id="3.1.1.116" evidence="14"/>
<evidence type="ECO:0000256" key="6">
    <source>
        <dbReference type="ARBA" id="ARBA00022723"/>
    </source>
</evidence>
<dbReference type="InterPro" id="IPR052214">
    <property type="entry name" value="DAG_Lipase-Related"/>
</dbReference>
<accession>A0A4Q9LDM1</accession>
<evidence type="ECO:0000256" key="4">
    <source>
        <dbReference type="ARBA" id="ARBA00022553"/>
    </source>
</evidence>
<evidence type="ECO:0000256" key="9">
    <source>
        <dbReference type="ARBA" id="ARBA00022963"/>
    </source>
</evidence>
<keyword evidence="12" id="KW-0472">Membrane</keyword>
<comment type="subcellular location">
    <subcellularLocation>
        <location evidence="2">Cell membrane</location>
        <topology evidence="2">Multi-pass membrane protein</topology>
    </subcellularLocation>
</comment>
<evidence type="ECO:0000256" key="12">
    <source>
        <dbReference type="ARBA" id="ARBA00023136"/>
    </source>
</evidence>
<dbReference type="GO" id="GO:0016298">
    <property type="term" value="F:lipase activity"/>
    <property type="evidence" value="ECO:0007669"/>
    <property type="project" value="TreeGrafter"/>
</dbReference>
<keyword evidence="5" id="KW-0812">Transmembrane</keyword>
<dbReference type="EMBL" id="PITI01000519">
    <property type="protein sequence ID" value="TBU06083.1"/>
    <property type="molecule type" value="Genomic_DNA"/>
</dbReference>
<dbReference type="PANTHER" id="PTHR45792">
    <property type="entry name" value="DIACYLGLYCEROL LIPASE HOMOLOG-RELATED"/>
    <property type="match status" value="1"/>
</dbReference>
<protein>
    <recommendedName>
        <fullName evidence="14">sn-1-specific diacylglycerol lipase</fullName>
        <ecNumber evidence="14">3.1.1.116</ecNumber>
    </recommendedName>
</protein>
<dbReference type="GO" id="GO:0019369">
    <property type="term" value="P:arachidonate metabolic process"/>
    <property type="evidence" value="ECO:0007669"/>
    <property type="project" value="TreeGrafter"/>
</dbReference>
<evidence type="ECO:0000259" key="15">
    <source>
        <dbReference type="Pfam" id="PF01764"/>
    </source>
</evidence>
<sequence>MEIQVKIKEIKSDLITTKCKRKFVFQDKSNEIENNFTIKLLTLHDQLFSSLEVIFYEEGLINANVIGTVIIMVSSIFKGINKYKILHGCYAYDYISYEEVCEKGIGEICFDINIEAIDNSDDKPTETHPLFMGMLYKMFGSSDYFNRIVAIKNILLSAIKGSVSCRFNFLRGLIPLEKYYTFEYENILTRFEPGSVLETRSLSQDTGMEKENGHSKILLHQNGSVSTDCSYKNYEKTNIHEDFVSETGDAVPLLDQDAGLLQKLGHEDINLGYGTMPRDFIIKYRKNFYFSVASYGQAFLILKFIKKQIKVDSEVKEPTKTILEYLNIPEELLLRINLNHSVPHLIFIDSDENNLVISFKGTTDSMDALNDLNCEYSNFYEGYSHKGIKDLALCFIKDWKDFIIRIIKIYDLKGLKITGHSLGGGIAIIVGIILYKENVLTENEIEIIAYSPPPVISSNLCEILSNLNVTCFSYGDDIVSRISYGSFLDLKYLTCSVGSKGYFLFNKNVSEYIKMIKEYLKISNLHQKLYLPGNIFHFRKFNVPKSKFFLFGLFKPSNIKEPIFIKKVDKSFSEEIIISRFCFLHHFFTYLLQSFDYFLENEGDGNLCMAYKDIKEN</sequence>
<evidence type="ECO:0000256" key="1">
    <source>
        <dbReference type="ARBA" id="ARBA00001913"/>
    </source>
</evidence>
<dbReference type="GO" id="GO:0046872">
    <property type="term" value="F:metal ion binding"/>
    <property type="evidence" value="ECO:0007669"/>
    <property type="project" value="UniProtKB-KW"/>
</dbReference>
<proteinExistence type="predicted"/>
<evidence type="ECO:0000256" key="3">
    <source>
        <dbReference type="ARBA" id="ARBA00022475"/>
    </source>
</evidence>
<dbReference type="VEuPathDB" id="MicrosporidiaDB:CWI36_0519p0030"/>
<keyword evidence="17" id="KW-1185">Reference proteome</keyword>
<keyword evidence="8" id="KW-0106">Calcium</keyword>
<comment type="catalytic activity">
    <reaction evidence="13">
        <text>a 1,2-diacyl-sn-glycerol + H2O = a 2-acylglycerol + a fatty acid + H(+)</text>
        <dbReference type="Rhea" id="RHEA:33275"/>
        <dbReference type="ChEBI" id="CHEBI:15377"/>
        <dbReference type="ChEBI" id="CHEBI:15378"/>
        <dbReference type="ChEBI" id="CHEBI:17389"/>
        <dbReference type="ChEBI" id="CHEBI:17815"/>
        <dbReference type="ChEBI" id="CHEBI:28868"/>
        <dbReference type="EC" id="3.1.1.116"/>
    </reaction>
    <physiologicalReaction direction="left-to-right" evidence="13">
        <dbReference type="Rhea" id="RHEA:33276"/>
    </physiologicalReaction>
</comment>
<evidence type="ECO:0000256" key="7">
    <source>
        <dbReference type="ARBA" id="ARBA00022801"/>
    </source>
</evidence>
<gene>
    <name evidence="16" type="ORF">CWI36_0519p0030</name>
</gene>
<keyword evidence="9" id="KW-0442">Lipid degradation</keyword>
<evidence type="ECO:0000256" key="13">
    <source>
        <dbReference type="ARBA" id="ARBA00024531"/>
    </source>
</evidence>
<comment type="cofactor">
    <cofactor evidence="1">
        <name>Ca(2+)</name>
        <dbReference type="ChEBI" id="CHEBI:29108"/>
    </cofactor>
</comment>
<evidence type="ECO:0000256" key="5">
    <source>
        <dbReference type="ARBA" id="ARBA00022692"/>
    </source>
</evidence>
<reference evidence="16 17" key="1">
    <citation type="submission" date="2017-12" db="EMBL/GenBank/DDBJ databases">
        <authorList>
            <person name="Pombert J.-F."/>
            <person name="Haag K.L."/>
            <person name="Ebert D."/>
        </authorList>
    </citation>
    <scope>NUCLEOTIDE SEQUENCE [LARGE SCALE GENOMIC DNA]</scope>
    <source>
        <strain evidence="16">BE-OM-2</strain>
    </source>
</reference>
<evidence type="ECO:0000256" key="10">
    <source>
        <dbReference type="ARBA" id="ARBA00022989"/>
    </source>
</evidence>
<dbReference type="SUPFAM" id="SSF53474">
    <property type="entry name" value="alpha/beta-Hydrolases"/>
    <property type="match status" value="1"/>
</dbReference>
<dbReference type="GO" id="GO:0005886">
    <property type="term" value="C:plasma membrane"/>
    <property type="evidence" value="ECO:0007669"/>
    <property type="project" value="UniProtKB-SubCell"/>
</dbReference>
<evidence type="ECO:0000256" key="14">
    <source>
        <dbReference type="ARBA" id="ARBA00026104"/>
    </source>
</evidence>
<dbReference type="Pfam" id="PF01764">
    <property type="entry name" value="Lipase_3"/>
    <property type="match status" value="1"/>
</dbReference>
<evidence type="ECO:0000313" key="17">
    <source>
        <dbReference type="Proteomes" id="UP000291404"/>
    </source>
</evidence>
<dbReference type="GO" id="GO:0046340">
    <property type="term" value="P:diacylglycerol catabolic process"/>
    <property type="evidence" value="ECO:0007669"/>
    <property type="project" value="TreeGrafter"/>
</dbReference>
<dbReference type="Gene3D" id="3.40.50.1820">
    <property type="entry name" value="alpha/beta hydrolase"/>
    <property type="match status" value="1"/>
</dbReference>
<dbReference type="InterPro" id="IPR029058">
    <property type="entry name" value="AB_hydrolase_fold"/>
</dbReference>
<keyword evidence="10" id="KW-1133">Transmembrane helix</keyword>
<feature type="domain" description="Fungal lipase-type" evidence="15">
    <location>
        <begin position="356"/>
        <end position="484"/>
    </location>
</feature>
<keyword evidence="11" id="KW-0443">Lipid metabolism</keyword>
<comment type="caution">
    <text evidence="16">The sequence shown here is derived from an EMBL/GenBank/DDBJ whole genome shotgun (WGS) entry which is preliminary data.</text>
</comment>
<evidence type="ECO:0000256" key="11">
    <source>
        <dbReference type="ARBA" id="ARBA00023098"/>
    </source>
</evidence>
<keyword evidence="3" id="KW-1003">Cell membrane</keyword>
<organism evidence="16 17">
    <name type="scientific">Hamiltosporidium magnivora</name>
    <dbReference type="NCBI Taxonomy" id="148818"/>
    <lineage>
        <taxon>Eukaryota</taxon>
        <taxon>Fungi</taxon>
        <taxon>Fungi incertae sedis</taxon>
        <taxon>Microsporidia</taxon>
        <taxon>Dubosqiidae</taxon>
        <taxon>Hamiltosporidium</taxon>
    </lineage>
</organism>
<dbReference type="AlphaFoldDB" id="A0A4Q9LDM1"/>
<name>A0A4Q9LDM1_9MICR</name>